<name>A0AAW0WA17_CHEQU</name>
<dbReference type="PANTHER" id="PTHR42923:SF3">
    <property type="entry name" value="PROTOPORPHYRINOGEN OXIDASE"/>
    <property type="match status" value="1"/>
</dbReference>
<dbReference type="InterPro" id="IPR050464">
    <property type="entry name" value="Zeta_carotene_desat/Oxidored"/>
</dbReference>
<keyword evidence="7 11" id="KW-0560">Oxidoreductase</keyword>
<comment type="similarity">
    <text evidence="3 11">Belongs to the protoporphyrinogen/coproporphyrinogen oxidase family. Protoporphyrinogen oxidase subfamily.</text>
</comment>
<keyword evidence="14" id="KW-1185">Reference proteome</keyword>
<comment type="pathway">
    <text evidence="2 11">Porphyrin-containing compound metabolism; protoporphyrin-IX biosynthesis; protoporphyrin-IX from protoporphyrinogen-IX: step 1/1.</text>
</comment>
<evidence type="ECO:0000256" key="7">
    <source>
        <dbReference type="ARBA" id="ARBA00023002"/>
    </source>
</evidence>
<dbReference type="SUPFAM" id="SSF51905">
    <property type="entry name" value="FAD/NAD(P)-binding domain"/>
    <property type="match status" value="1"/>
</dbReference>
<comment type="subcellular location">
    <subcellularLocation>
        <location evidence="11">Mitochondrion inner membrane</location>
    </subcellularLocation>
</comment>
<feature type="non-terminal residue" evidence="13">
    <location>
        <position position="1"/>
    </location>
</feature>
<evidence type="ECO:0000256" key="10">
    <source>
        <dbReference type="ARBA" id="ARBA00047554"/>
    </source>
</evidence>
<keyword evidence="9 11" id="KW-0627">Porphyrin biosynthesis</keyword>
<evidence type="ECO:0000313" key="14">
    <source>
        <dbReference type="Proteomes" id="UP001445076"/>
    </source>
</evidence>
<dbReference type="Pfam" id="PF01593">
    <property type="entry name" value="Amino_oxidase"/>
    <property type="match status" value="1"/>
</dbReference>
<dbReference type="InterPro" id="IPR002937">
    <property type="entry name" value="Amino_oxidase"/>
</dbReference>
<comment type="cofactor">
    <cofactor evidence="11">
        <name>FAD</name>
        <dbReference type="ChEBI" id="CHEBI:57692"/>
    </cofactor>
    <text evidence="11">Binds 1 FAD per subunit.</text>
</comment>
<organism evidence="13 14">
    <name type="scientific">Cherax quadricarinatus</name>
    <name type="common">Australian red claw crayfish</name>
    <dbReference type="NCBI Taxonomy" id="27406"/>
    <lineage>
        <taxon>Eukaryota</taxon>
        <taxon>Metazoa</taxon>
        <taxon>Ecdysozoa</taxon>
        <taxon>Arthropoda</taxon>
        <taxon>Crustacea</taxon>
        <taxon>Multicrustacea</taxon>
        <taxon>Malacostraca</taxon>
        <taxon>Eumalacostraca</taxon>
        <taxon>Eucarida</taxon>
        <taxon>Decapoda</taxon>
        <taxon>Pleocyemata</taxon>
        <taxon>Astacidea</taxon>
        <taxon>Parastacoidea</taxon>
        <taxon>Parastacidae</taxon>
        <taxon>Cherax</taxon>
    </lineage>
</organism>
<keyword evidence="6 11" id="KW-0274">FAD</keyword>
<gene>
    <name evidence="13" type="ORF">OTU49_009645</name>
</gene>
<comment type="caution">
    <text evidence="13">The sequence shown here is derived from an EMBL/GenBank/DDBJ whole genome shotgun (WGS) entry which is preliminary data.</text>
</comment>
<evidence type="ECO:0000256" key="5">
    <source>
        <dbReference type="ARBA" id="ARBA00022630"/>
    </source>
</evidence>
<evidence type="ECO:0000256" key="4">
    <source>
        <dbReference type="ARBA" id="ARBA00012867"/>
    </source>
</evidence>
<dbReference type="PANTHER" id="PTHR42923">
    <property type="entry name" value="PROTOPORPHYRINOGEN OXIDASE"/>
    <property type="match status" value="1"/>
</dbReference>
<evidence type="ECO:0000256" key="11">
    <source>
        <dbReference type="RuleBase" id="RU367069"/>
    </source>
</evidence>
<comment type="catalytic activity">
    <reaction evidence="10 11">
        <text>protoporphyrinogen IX + 3 O2 = protoporphyrin IX + 3 H2O2</text>
        <dbReference type="Rhea" id="RHEA:25576"/>
        <dbReference type="ChEBI" id="CHEBI:15379"/>
        <dbReference type="ChEBI" id="CHEBI:16240"/>
        <dbReference type="ChEBI" id="CHEBI:57306"/>
        <dbReference type="ChEBI" id="CHEBI:57307"/>
        <dbReference type="EC" id="1.3.3.4"/>
    </reaction>
</comment>
<evidence type="ECO:0000313" key="13">
    <source>
        <dbReference type="EMBL" id="KAK8727607.1"/>
    </source>
</evidence>
<evidence type="ECO:0000259" key="12">
    <source>
        <dbReference type="Pfam" id="PF01593"/>
    </source>
</evidence>
<dbReference type="Proteomes" id="UP001445076">
    <property type="component" value="Unassembled WGS sequence"/>
</dbReference>
<reference evidence="13 14" key="1">
    <citation type="journal article" date="2024" name="BMC Genomics">
        <title>Genome assembly of redclaw crayfish (Cherax quadricarinatus) provides insights into its immune adaptation and hypoxia tolerance.</title>
        <authorList>
            <person name="Liu Z."/>
            <person name="Zheng J."/>
            <person name="Li H."/>
            <person name="Fang K."/>
            <person name="Wang S."/>
            <person name="He J."/>
            <person name="Zhou D."/>
            <person name="Weng S."/>
            <person name="Chi M."/>
            <person name="Gu Z."/>
            <person name="He J."/>
            <person name="Li F."/>
            <person name="Wang M."/>
        </authorList>
    </citation>
    <scope>NUCLEOTIDE SEQUENCE [LARGE SCALE GENOMIC DNA]</scope>
    <source>
        <strain evidence="13">ZL_2023a</strain>
    </source>
</reference>
<evidence type="ECO:0000256" key="1">
    <source>
        <dbReference type="ARBA" id="ARBA00002600"/>
    </source>
</evidence>
<dbReference type="EMBL" id="JARKIK010000075">
    <property type="protein sequence ID" value="KAK8727607.1"/>
    <property type="molecule type" value="Genomic_DNA"/>
</dbReference>
<sequence length="466" mass="50928">KAINMIAVLGGGISGLAAAHYLKTLGSSSRILLLEASSRLGGWINSVEQDGAVYELGPRTLRAAGNAGANTLALAESLGLREKIISINYSHASTQNRMILVDGKLHKLPNSLKTVFTKCSPFSKPLAMSAVNDLFAKKVVNNDESLFSFASRRFGLEIAKYAIDPLTRGVFAGNACELSVTSLARRLHEVEQQYGSVLVGLLKDRKNAEKPDPLLRKCELVIQARKEKWAVWSLSGGLETFVKVLQEKLVQDGIELKTSTPVKGIKKSSSKLVVQTDEEEIEVNKVVSCLPSRNLSSVIRATSPELSQLLDTIPYATVGVVNLEYKGQVLDEPAFGYLVPSSQPNKVLGVIFDTCTFPQGDRTILTVMMGGYWFKSLFGDTPSSEELLEVATREVKETLKITMKPVHYKVNILRDCIPQYVVGHSETQHNLRKLIQHMKIPLCLAGNSYDGVGVNDAIMSAKRAVL</sequence>
<protein>
    <recommendedName>
        <fullName evidence="4 11">Protoporphyrinogen oxidase</fullName>
        <ecNumber evidence="4 11">1.3.3.4</ecNumber>
    </recommendedName>
</protein>
<dbReference type="SUPFAM" id="SSF54373">
    <property type="entry name" value="FAD-linked reductases, C-terminal domain"/>
    <property type="match status" value="1"/>
</dbReference>
<evidence type="ECO:0000256" key="3">
    <source>
        <dbReference type="ARBA" id="ARBA00010551"/>
    </source>
</evidence>
<dbReference type="EC" id="1.3.3.4" evidence="4 11"/>
<dbReference type="InterPro" id="IPR004572">
    <property type="entry name" value="Protoporphyrinogen_oxidase"/>
</dbReference>
<proteinExistence type="inferred from homology"/>
<keyword evidence="5 11" id="KW-0285">Flavoprotein</keyword>
<dbReference type="AlphaFoldDB" id="A0AAW0WA17"/>
<dbReference type="GO" id="GO:0005743">
    <property type="term" value="C:mitochondrial inner membrane"/>
    <property type="evidence" value="ECO:0007669"/>
    <property type="project" value="UniProtKB-SubCell"/>
</dbReference>
<evidence type="ECO:0000256" key="2">
    <source>
        <dbReference type="ARBA" id="ARBA00005073"/>
    </source>
</evidence>
<dbReference type="GO" id="GO:0004729">
    <property type="term" value="F:oxygen-dependent protoporphyrinogen oxidase activity"/>
    <property type="evidence" value="ECO:0007669"/>
    <property type="project" value="UniProtKB-UniRule"/>
</dbReference>
<dbReference type="Gene3D" id="3.50.50.60">
    <property type="entry name" value="FAD/NAD(P)-binding domain"/>
    <property type="match status" value="1"/>
</dbReference>
<evidence type="ECO:0000256" key="8">
    <source>
        <dbReference type="ARBA" id="ARBA00023133"/>
    </source>
</evidence>
<comment type="function">
    <text evidence="1 11">Catalyzes the 6-electron oxidation of protoporphyrinogen-IX to form protoporphyrin-IX.</text>
</comment>
<dbReference type="GO" id="GO:0006782">
    <property type="term" value="P:protoporphyrinogen IX biosynthetic process"/>
    <property type="evidence" value="ECO:0007669"/>
    <property type="project" value="UniProtKB-UniRule"/>
</dbReference>
<dbReference type="NCBIfam" id="TIGR00562">
    <property type="entry name" value="proto_IX_ox"/>
    <property type="match status" value="1"/>
</dbReference>
<keyword evidence="8 11" id="KW-0350">Heme biosynthesis</keyword>
<accession>A0AAW0WA17</accession>
<feature type="domain" description="Amine oxidase" evidence="12">
    <location>
        <begin position="13"/>
        <end position="464"/>
    </location>
</feature>
<evidence type="ECO:0000256" key="6">
    <source>
        <dbReference type="ARBA" id="ARBA00022827"/>
    </source>
</evidence>
<evidence type="ECO:0000256" key="9">
    <source>
        <dbReference type="ARBA" id="ARBA00023244"/>
    </source>
</evidence>
<dbReference type="InterPro" id="IPR036188">
    <property type="entry name" value="FAD/NAD-bd_sf"/>
</dbReference>